<reference evidence="2 3" key="1">
    <citation type="submission" date="2017-02" db="EMBL/GenBank/DDBJ databases">
        <authorList>
            <person name="Peterson S.W."/>
        </authorList>
    </citation>
    <scope>NUCLEOTIDE SEQUENCE [LARGE SCALE GENOMIC DNA]</scope>
    <source>
        <strain evidence="2 3">DSM 45154</strain>
    </source>
</reference>
<sequence>MPHSHRTLVTAALSALALTSTALYASPALAGLAHDSVVSERPVAWTPHVLDGSVKAIAQVGDVIVVGGDFTRVMAPNRTGETERAGLFAFRPGTGELLTEFRPEVNGTVISLVPSPDGGVFVGGDFTTVNGEPQQGVTKLSVPDGKRVTGFTASLEGGSAYRLAQHGGRLYVGGSFTAVNGQARTGLARLDGVTGKLDPHLALTLSEPRSGRLRVQELAVSPDGRRLVIGGTFTVVDGERRYQIAMIDTGSGPARLSAWSTEAYSKPCDYEEINTYIRQMDFAPDGSYFAVVTRGGPEKKPGLCKTVARWENEDRAGAEPTWVNYTGGDSIHSVAVTGSAVYVGGHQRWMDNPEGDKDAGPGAVERSGIAAVDPVSGKALAWNPGRTRGYGVEALTPTPDGLYVGSDTDRLAGEYHARLGMFPIA</sequence>
<dbReference type="EMBL" id="FUWS01000011">
    <property type="protein sequence ID" value="SKA31283.1"/>
    <property type="molecule type" value="Genomic_DNA"/>
</dbReference>
<dbReference type="Gene3D" id="2.130.10.10">
    <property type="entry name" value="YVTN repeat-like/Quinoprotein amine dehydrogenase"/>
    <property type="match status" value="1"/>
</dbReference>
<gene>
    <name evidence="2" type="ORF">SAMN02745673_03925</name>
</gene>
<dbReference type="AlphaFoldDB" id="A0A1T4SSX7"/>
<evidence type="ECO:0000313" key="3">
    <source>
        <dbReference type="Proteomes" id="UP000190637"/>
    </source>
</evidence>
<dbReference type="InterPro" id="IPR011047">
    <property type="entry name" value="Quinoprotein_ADH-like_sf"/>
</dbReference>
<evidence type="ECO:0000256" key="1">
    <source>
        <dbReference type="SAM" id="SignalP"/>
    </source>
</evidence>
<dbReference type="Gene3D" id="2.80.10.50">
    <property type="match status" value="1"/>
</dbReference>
<name>A0A1T4SSX7_9ACTN</name>
<dbReference type="STRING" id="1122192.SAMN02745673_03925"/>
<protein>
    <submittedName>
        <fullName evidence="2">Uncharacterized protein</fullName>
    </submittedName>
</protein>
<feature type="signal peptide" evidence="1">
    <location>
        <begin position="1"/>
        <end position="25"/>
    </location>
</feature>
<dbReference type="SUPFAM" id="SSF50998">
    <property type="entry name" value="Quinoprotein alcohol dehydrogenase-like"/>
    <property type="match status" value="1"/>
</dbReference>
<evidence type="ECO:0000313" key="2">
    <source>
        <dbReference type="EMBL" id="SKA31283.1"/>
    </source>
</evidence>
<dbReference type="Proteomes" id="UP000190637">
    <property type="component" value="Unassembled WGS sequence"/>
</dbReference>
<feature type="chain" id="PRO_5039384357" evidence="1">
    <location>
        <begin position="26"/>
        <end position="425"/>
    </location>
</feature>
<organism evidence="2 3">
    <name type="scientific">Marinactinospora thermotolerans DSM 45154</name>
    <dbReference type="NCBI Taxonomy" id="1122192"/>
    <lineage>
        <taxon>Bacteria</taxon>
        <taxon>Bacillati</taxon>
        <taxon>Actinomycetota</taxon>
        <taxon>Actinomycetes</taxon>
        <taxon>Streptosporangiales</taxon>
        <taxon>Nocardiopsidaceae</taxon>
        <taxon>Marinactinospora</taxon>
    </lineage>
</organism>
<proteinExistence type="predicted"/>
<keyword evidence="3" id="KW-1185">Reference proteome</keyword>
<keyword evidence="1" id="KW-0732">Signal</keyword>
<dbReference type="InterPro" id="IPR015943">
    <property type="entry name" value="WD40/YVTN_repeat-like_dom_sf"/>
</dbReference>
<accession>A0A1T4SSX7</accession>
<dbReference type="Pfam" id="PF17164">
    <property type="entry name" value="DUF5122"/>
    <property type="match status" value="1"/>
</dbReference>
<dbReference type="InterPro" id="IPR013431">
    <property type="entry name" value="Delta_60_rpt"/>
</dbReference>